<proteinExistence type="predicted"/>
<comment type="caution">
    <text evidence="1">The sequence shown here is derived from an EMBL/GenBank/DDBJ whole genome shotgun (WGS) entry which is preliminary data.</text>
</comment>
<dbReference type="AlphaFoldDB" id="A0A8X6W217"/>
<evidence type="ECO:0000313" key="1">
    <source>
        <dbReference type="EMBL" id="GFY26683.1"/>
    </source>
</evidence>
<dbReference type="Proteomes" id="UP000887159">
    <property type="component" value="Unassembled WGS sequence"/>
</dbReference>
<reference evidence="1" key="1">
    <citation type="submission" date="2020-08" db="EMBL/GenBank/DDBJ databases">
        <title>Multicomponent nature underlies the extraordinary mechanical properties of spider dragline silk.</title>
        <authorList>
            <person name="Kono N."/>
            <person name="Nakamura H."/>
            <person name="Mori M."/>
            <person name="Yoshida Y."/>
            <person name="Ohtoshi R."/>
            <person name="Malay A.D."/>
            <person name="Moran D.A.P."/>
            <person name="Tomita M."/>
            <person name="Numata K."/>
            <person name="Arakawa K."/>
        </authorList>
    </citation>
    <scope>NUCLEOTIDE SEQUENCE</scope>
</reference>
<organism evidence="1 2">
    <name type="scientific">Trichonephila clavipes</name>
    <name type="common">Golden silk orbweaver</name>
    <name type="synonym">Nephila clavipes</name>
    <dbReference type="NCBI Taxonomy" id="2585209"/>
    <lineage>
        <taxon>Eukaryota</taxon>
        <taxon>Metazoa</taxon>
        <taxon>Ecdysozoa</taxon>
        <taxon>Arthropoda</taxon>
        <taxon>Chelicerata</taxon>
        <taxon>Arachnida</taxon>
        <taxon>Araneae</taxon>
        <taxon>Araneomorphae</taxon>
        <taxon>Entelegynae</taxon>
        <taxon>Araneoidea</taxon>
        <taxon>Nephilidae</taxon>
        <taxon>Trichonephila</taxon>
    </lineage>
</organism>
<keyword evidence="2" id="KW-1185">Reference proteome</keyword>
<gene>
    <name evidence="1" type="primary">NCL1_45210</name>
    <name evidence="1" type="ORF">TNCV_2880111</name>
</gene>
<dbReference type="EMBL" id="BMAU01021376">
    <property type="protein sequence ID" value="GFY26683.1"/>
    <property type="molecule type" value="Genomic_DNA"/>
</dbReference>
<accession>A0A8X6W217</accession>
<evidence type="ECO:0000313" key="2">
    <source>
        <dbReference type="Proteomes" id="UP000887159"/>
    </source>
</evidence>
<protein>
    <submittedName>
        <fullName evidence="1">Uncharacterized protein</fullName>
    </submittedName>
</protein>
<sequence length="277" mass="31307">MFVIVVPLRHRSILNSRRDASLLVRFEEREKRWEAPDHPQGVLPQNWGGIKKNRTVTCMVLKAEDNDRPKNLAFSHDTFRGLMVLSIRWYKLQHQPIKDRVGELHNLILYLFPSLISSVLCGSGSLAVTITISWLACRGIEKKPSGSGQCKENRCRGASNVTNRFTQVGTFLLPPGKIPKILTRGMIVRRDIMKNDVSAHVSLFFTTSFSLWLADVWASYPGKGVSWFLERDQSNIKFMGNKTPGNGKSSLYDGDFPQTDLTASESHKVKVRASFTE</sequence>
<name>A0A8X6W217_TRICX</name>